<organism evidence="2 3">
    <name type="scientific">Roseovarius nubinhibens (strain ATCC BAA-591 / DSM 15170 / ISM)</name>
    <dbReference type="NCBI Taxonomy" id="89187"/>
    <lineage>
        <taxon>Bacteria</taxon>
        <taxon>Pseudomonadati</taxon>
        <taxon>Pseudomonadota</taxon>
        <taxon>Alphaproteobacteria</taxon>
        <taxon>Rhodobacterales</taxon>
        <taxon>Roseobacteraceae</taxon>
        <taxon>Roseovarius</taxon>
    </lineage>
</organism>
<keyword evidence="3" id="KW-1185">Reference proteome</keyword>
<feature type="region of interest" description="Disordered" evidence="1">
    <location>
        <begin position="1"/>
        <end position="21"/>
    </location>
</feature>
<accession>A3SLX0</accession>
<protein>
    <submittedName>
        <fullName evidence="2">Uncharacterized protein</fullName>
    </submittedName>
</protein>
<gene>
    <name evidence="2" type="ORF">ISM_08640</name>
</gene>
<dbReference type="EMBL" id="AALY01000001">
    <property type="protein sequence ID" value="EAP78351.1"/>
    <property type="molecule type" value="Genomic_DNA"/>
</dbReference>
<evidence type="ECO:0000313" key="2">
    <source>
        <dbReference type="EMBL" id="EAP78351.1"/>
    </source>
</evidence>
<evidence type="ECO:0000313" key="3">
    <source>
        <dbReference type="Proteomes" id="UP000005954"/>
    </source>
</evidence>
<dbReference type="Proteomes" id="UP000005954">
    <property type="component" value="Unassembled WGS sequence"/>
</dbReference>
<comment type="caution">
    <text evidence="2">The sequence shown here is derived from an EMBL/GenBank/DDBJ whole genome shotgun (WGS) entry which is preliminary data.</text>
</comment>
<feature type="compositionally biased region" description="Polar residues" evidence="1">
    <location>
        <begin position="1"/>
        <end position="18"/>
    </location>
</feature>
<proteinExistence type="predicted"/>
<sequence>MRRNTAVQSISPRDTQPEQPFFARRRIDEKLAVFTSLFILRDGMGRAKAGGEVDQPGRWVMFANLT</sequence>
<dbReference type="AlphaFoldDB" id="A3SLX0"/>
<reference evidence="2 3" key="1">
    <citation type="submission" date="2005-12" db="EMBL/GenBank/DDBJ databases">
        <authorList>
            <person name="Moran M.A."/>
            <person name="Ferriera S."/>
            <person name="Johnson J."/>
            <person name="Kravitz S."/>
            <person name="Halpern A."/>
            <person name="Remington K."/>
            <person name="Beeson K."/>
            <person name="Tran B."/>
            <person name="Rogers Y.-H."/>
            <person name="Friedman R."/>
            <person name="Venter J.C."/>
        </authorList>
    </citation>
    <scope>NUCLEOTIDE SEQUENCE [LARGE SCALE GENOMIC DNA]</scope>
    <source>
        <strain evidence="3">ATCC BAA-591 / DSM 15170 / ISM</strain>
    </source>
</reference>
<evidence type="ECO:0000256" key="1">
    <source>
        <dbReference type="SAM" id="MobiDB-lite"/>
    </source>
</evidence>
<name>A3SLX0_ROSNI</name>
<dbReference type="HOGENOM" id="CLU_2828543_0_0_5"/>